<dbReference type="InterPro" id="IPR012337">
    <property type="entry name" value="RNaseH-like_sf"/>
</dbReference>
<dbReference type="PROSITE" id="PS50994">
    <property type="entry name" value="INTEGRASE"/>
    <property type="match status" value="1"/>
</dbReference>
<dbReference type="GO" id="GO:0003676">
    <property type="term" value="F:nucleic acid binding"/>
    <property type="evidence" value="ECO:0007669"/>
    <property type="project" value="InterPro"/>
</dbReference>
<dbReference type="FunCoup" id="H3AT57">
    <property type="interactions" value="70"/>
</dbReference>
<evidence type="ECO:0000259" key="5">
    <source>
        <dbReference type="PROSITE" id="PS50994"/>
    </source>
</evidence>
<dbReference type="Pfam" id="PF17921">
    <property type="entry name" value="Integrase_H2C2"/>
    <property type="match status" value="1"/>
</dbReference>
<dbReference type="Gene3D" id="1.10.340.70">
    <property type="match status" value="1"/>
</dbReference>
<dbReference type="SUPFAM" id="SSF56672">
    <property type="entry name" value="DNA/RNA polymerases"/>
    <property type="match status" value="1"/>
</dbReference>
<evidence type="ECO:0000313" key="6">
    <source>
        <dbReference type="Ensembl" id="ENSLACP00000012828.1"/>
    </source>
</evidence>
<dbReference type="EMBL" id="AFYH01140432">
    <property type="status" value="NOT_ANNOTATED_CDS"/>
    <property type="molecule type" value="Genomic_DNA"/>
</dbReference>
<dbReference type="InterPro" id="IPR001584">
    <property type="entry name" value="Integrase_cat-core"/>
</dbReference>
<dbReference type="InterPro" id="IPR036397">
    <property type="entry name" value="RNaseH_sf"/>
</dbReference>
<dbReference type="OMA" id="FEMICID"/>
<dbReference type="FunFam" id="3.30.420.10:FF:000032">
    <property type="entry name" value="Retrovirus-related Pol polyprotein from transposon 297-like Protein"/>
    <property type="match status" value="1"/>
</dbReference>
<organism evidence="6 7">
    <name type="scientific">Latimeria chalumnae</name>
    <name type="common">Coelacanth</name>
    <dbReference type="NCBI Taxonomy" id="7897"/>
    <lineage>
        <taxon>Eukaryota</taxon>
        <taxon>Metazoa</taxon>
        <taxon>Chordata</taxon>
        <taxon>Craniata</taxon>
        <taxon>Vertebrata</taxon>
        <taxon>Euteleostomi</taxon>
        <taxon>Coelacanthiformes</taxon>
        <taxon>Coelacanthidae</taxon>
        <taxon>Latimeria</taxon>
    </lineage>
</organism>
<dbReference type="PANTHER" id="PTHR37984">
    <property type="entry name" value="PROTEIN CBG26694"/>
    <property type="match status" value="1"/>
</dbReference>
<dbReference type="HOGENOM" id="CLU_000384_9_5_1"/>
<dbReference type="InterPro" id="IPR041588">
    <property type="entry name" value="Integrase_H2C2"/>
</dbReference>
<dbReference type="EC" id="3.1.26.4" evidence="2"/>
<dbReference type="FunFam" id="1.10.340.70:FF:000001">
    <property type="entry name" value="Retrovirus-related Pol polyprotein from transposon gypsy-like Protein"/>
    <property type="match status" value="1"/>
</dbReference>
<reference evidence="7" key="1">
    <citation type="submission" date="2011-08" db="EMBL/GenBank/DDBJ databases">
        <title>The draft genome of Latimeria chalumnae.</title>
        <authorList>
            <person name="Di Palma F."/>
            <person name="Alfoldi J."/>
            <person name="Johnson J."/>
            <person name="Berlin A."/>
            <person name="Gnerre S."/>
            <person name="Jaffe D."/>
            <person name="MacCallum I."/>
            <person name="Young S."/>
            <person name="Walker B.J."/>
            <person name="Lander E."/>
            <person name="Lindblad-Toh K."/>
        </authorList>
    </citation>
    <scope>NUCLEOTIDE SEQUENCE [LARGE SCALE GENOMIC DNA]</scope>
    <source>
        <strain evidence="7">Wild caught</strain>
    </source>
</reference>
<evidence type="ECO:0000256" key="3">
    <source>
        <dbReference type="ARBA" id="ARBA00039658"/>
    </source>
</evidence>
<dbReference type="InterPro" id="IPR043128">
    <property type="entry name" value="Rev_trsase/Diguanyl_cyclase"/>
</dbReference>
<evidence type="ECO:0000259" key="4">
    <source>
        <dbReference type="PROSITE" id="PS50878"/>
    </source>
</evidence>
<dbReference type="Gene3D" id="3.10.10.10">
    <property type="entry name" value="HIV Type 1 Reverse Transcriptase, subunit A, domain 1"/>
    <property type="match status" value="1"/>
</dbReference>
<keyword evidence="7" id="KW-1185">Reference proteome</keyword>
<dbReference type="Pfam" id="PF00078">
    <property type="entry name" value="RVT_1"/>
    <property type="match status" value="1"/>
</dbReference>
<dbReference type="GeneTree" id="ENSGT00940000165177"/>
<dbReference type="InParanoid" id="H3AT57"/>
<dbReference type="InterPro" id="IPR050951">
    <property type="entry name" value="Retrovirus_Pol_polyprotein"/>
</dbReference>
<dbReference type="AlphaFoldDB" id="H3AT57"/>
<reference evidence="6" key="2">
    <citation type="submission" date="2025-08" db="UniProtKB">
        <authorList>
            <consortium name="Ensembl"/>
        </authorList>
    </citation>
    <scope>IDENTIFICATION</scope>
</reference>
<dbReference type="InterPro" id="IPR043502">
    <property type="entry name" value="DNA/RNA_pol_sf"/>
</dbReference>
<name>H3AT57_LATCH</name>
<dbReference type="STRING" id="7897.ENSLACP00000012828"/>
<comment type="similarity">
    <text evidence="1">Belongs to the beta type-B retroviral polymerase family. HERV class-II K(HML-2) pol subfamily.</text>
</comment>
<dbReference type="Ensembl" id="ENSLACT00000012922.1">
    <property type="protein sequence ID" value="ENSLACP00000012828.1"/>
    <property type="gene ID" value="ENSLACG00000011297.1"/>
</dbReference>
<evidence type="ECO:0000256" key="2">
    <source>
        <dbReference type="ARBA" id="ARBA00012180"/>
    </source>
</evidence>
<dbReference type="Gene3D" id="3.30.70.270">
    <property type="match status" value="1"/>
</dbReference>
<accession>H3AT57</accession>
<dbReference type="SUPFAM" id="SSF53098">
    <property type="entry name" value="Ribonuclease H-like"/>
    <property type="match status" value="1"/>
</dbReference>
<feature type="domain" description="Reverse transcriptase" evidence="4">
    <location>
        <begin position="73"/>
        <end position="252"/>
    </location>
</feature>
<sequence length="767" mass="88957">VNLQHLSEEQQKIVREMLREESSTFAKDESNIGCIETLRMDIKLTDNNPIQKTYNAIPRPLYNEVKSYIKDLIAKGWVRKSKSSYSSPVVCVRKKDSTLRLCIDYRELNKKTVSDRHPIPRLQEILDSLGGNSWFSVLDQGKAYHQGFISEDSAHLTAFITPWGLYEWVCIPFGLTNAPAAFQHCMKECLEDLRGEICVPYLDDVLVYSKSFRDHVEDIRKVLKHQQKSGIKLRPSKCDLFKKEVRYCGRIVSAQGYKMDPKDVAAIQTLKERIPLTVREVRKLIGFLSYYRGFIKDFFYSDNKPLTYVVTSELSDFNFTINYRPGKVNIDAVFLSREPLSMEDYMRECTQECDPESISAIVQAVQAQKEGTVEWISAVMANLDTLEARGYNTLVPITEKICPDELQSAQVNDPAISRVIELKQTNPTLSVRERRKESYEVQQFLHEWTRLHIGKDGILRRKTAQRTQLVLPAKYKELVYKQLHEEMAHLGTERVVNRFYWPKMQQDIEHFITKVCKCVKKKRPTLPIRAPMQSIISTAPFEMICIDYLHLEKSKGGFKYILVILDNFTKFAQAFPTTNKSGRTAAEKIFNDFAMRFGFPSKIHHDQGKEFENQLFQKLQKYADIQNSRTTPYHPQANPAEHFNRTLLSMLRTLEEDKKANWKEYLNKVVHAYNCTVSEATGFSPFFLLYGRHPKLPIDLIFGLGPKSEGDTDTYQGYAEHWKRQMKEAYQLASENIRKSTTRGKEHYDRKVRGHALQPGDRILVRN</sequence>
<reference evidence="6" key="3">
    <citation type="submission" date="2025-09" db="UniProtKB">
        <authorList>
            <consortium name="Ensembl"/>
        </authorList>
    </citation>
    <scope>IDENTIFICATION</scope>
</reference>
<proteinExistence type="inferred from homology"/>
<dbReference type="Pfam" id="PF00665">
    <property type="entry name" value="rve"/>
    <property type="match status" value="1"/>
</dbReference>
<dbReference type="CDD" id="cd01647">
    <property type="entry name" value="RT_LTR"/>
    <property type="match status" value="1"/>
</dbReference>
<dbReference type="eggNOG" id="KOG0017">
    <property type="taxonomic scope" value="Eukaryota"/>
</dbReference>
<dbReference type="GO" id="GO:0015074">
    <property type="term" value="P:DNA integration"/>
    <property type="evidence" value="ECO:0007669"/>
    <property type="project" value="InterPro"/>
</dbReference>
<dbReference type="PROSITE" id="PS50878">
    <property type="entry name" value="RT_POL"/>
    <property type="match status" value="1"/>
</dbReference>
<dbReference type="Proteomes" id="UP000008672">
    <property type="component" value="Unassembled WGS sequence"/>
</dbReference>
<feature type="domain" description="Integrase catalytic" evidence="5">
    <location>
        <begin position="536"/>
        <end position="693"/>
    </location>
</feature>
<evidence type="ECO:0000313" key="7">
    <source>
        <dbReference type="Proteomes" id="UP000008672"/>
    </source>
</evidence>
<protein>
    <recommendedName>
        <fullName evidence="3">Gypsy retrotransposon integrase-like protein 1</fullName>
        <ecNumber evidence="2">3.1.26.4</ecNumber>
    </recommendedName>
</protein>
<evidence type="ECO:0000256" key="1">
    <source>
        <dbReference type="ARBA" id="ARBA00010879"/>
    </source>
</evidence>
<dbReference type="Gene3D" id="3.30.420.10">
    <property type="entry name" value="Ribonuclease H-like superfamily/Ribonuclease H"/>
    <property type="match status" value="1"/>
</dbReference>
<dbReference type="EMBL" id="AFYH01140431">
    <property type="status" value="NOT_ANNOTATED_CDS"/>
    <property type="molecule type" value="Genomic_DNA"/>
</dbReference>
<dbReference type="PANTHER" id="PTHR37984:SF5">
    <property type="entry name" value="PROTEIN NYNRIN-LIKE"/>
    <property type="match status" value="1"/>
</dbReference>
<dbReference type="GO" id="GO:0004523">
    <property type="term" value="F:RNA-DNA hybrid ribonuclease activity"/>
    <property type="evidence" value="ECO:0007669"/>
    <property type="project" value="UniProtKB-EC"/>
</dbReference>
<dbReference type="InterPro" id="IPR000477">
    <property type="entry name" value="RT_dom"/>
</dbReference>